<gene>
    <name evidence="2" type="ORF">KC19_VG225100</name>
    <name evidence="3" type="ORF">KC19_VG225400</name>
</gene>
<evidence type="ECO:0000313" key="2">
    <source>
        <dbReference type="EMBL" id="KAG0573959.1"/>
    </source>
</evidence>
<dbReference type="EMBL" id="CM026426">
    <property type="protein sequence ID" value="KAG0573959.1"/>
    <property type="molecule type" value="Genomic_DNA"/>
</dbReference>
<evidence type="ECO:0000313" key="4">
    <source>
        <dbReference type="Proteomes" id="UP000822688"/>
    </source>
</evidence>
<feature type="region of interest" description="Disordered" evidence="1">
    <location>
        <begin position="1"/>
        <end position="57"/>
    </location>
</feature>
<dbReference type="Proteomes" id="UP000822688">
    <property type="component" value="Chromosome V"/>
</dbReference>
<feature type="compositionally biased region" description="Low complexity" evidence="1">
    <location>
        <begin position="40"/>
        <end position="49"/>
    </location>
</feature>
<dbReference type="EMBL" id="CM026426">
    <property type="protein sequence ID" value="KAG0573962.1"/>
    <property type="molecule type" value="Genomic_DNA"/>
</dbReference>
<comment type="caution">
    <text evidence="2">The sequence shown here is derived from an EMBL/GenBank/DDBJ whole genome shotgun (WGS) entry which is preliminary data.</text>
</comment>
<dbReference type="AlphaFoldDB" id="A0A8T0HT98"/>
<protein>
    <submittedName>
        <fullName evidence="2">Uncharacterized protein</fullName>
    </submittedName>
</protein>
<reference evidence="2" key="1">
    <citation type="submission" date="2020-06" db="EMBL/GenBank/DDBJ databases">
        <title>WGS assembly of Ceratodon purpureus strain R40.</title>
        <authorList>
            <person name="Carey S.B."/>
            <person name="Jenkins J."/>
            <person name="Shu S."/>
            <person name="Lovell J.T."/>
            <person name="Sreedasyam A."/>
            <person name="Maumus F."/>
            <person name="Tiley G.P."/>
            <person name="Fernandez-Pozo N."/>
            <person name="Barry K."/>
            <person name="Chen C."/>
            <person name="Wang M."/>
            <person name="Lipzen A."/>
            <person name="Daum C."/>
            <person name="Saski C.A."/>
            <person name="Payton A.C."/>
            <person name="Mcbreen J.C."/>
            <person name="Conrad R.E."/>
            <person name="Kollar L.M."/>
            <person name="Olsson S."/>
            <person name="Huttunen S."/>
            <person name="Landis J.B."/>
            <person name="Wickett N.J."/>
            <person name="Johnson M.G."/>
            <person name="Rensing S.A."/>
            <person name="Grimwood J."/>
            <person name="Schmutz J."/>
            <person name="Mcdaniel S.F."/>
        </authorList>
    </citation>
    <scope>NUCLEOTIDE SEQUENCE</scope>
    <source>
        <strain evidence="2">R40</strain>
    </source>
</reference>
<evidence type="ECO:0000256" key="1">
    <source>
        <dbReference type="SAM" id="MobiDB-lite"/>
    </source>
</evidence>
<accession>A0A8T0HT98</accession>
<name>A0A8T0HT98_CERPU</name>
<keyword evidence="4" id="KW-1185">Reference proteome</keyword>
<organism evidence="2 4">
    <name type="scientific">Ceratodon purpureus</name>
    <name type="common">Fire moss</name>
    <name type="synonym">Dicranum purpureum</name>
    <dbReference type="NCBI Taxonomy" id="3225"/>
    <lineage>
        <taxon>Eukaryota</taxon>
        <taxon>Viridiplantae</taxon>
        <taxon>Streptophyta</taxon>
        <taxon>Embryophyta</taxon>
        <taxon>Bryophyta</taxon>
        <taxon>Bryophytina</taxon>
        <taxon>Bryopsida</taxon>
        <taxon>Dicranidae</taxon>
        <taxon>Pseudoditrichales</taxon>
        <taxon>Ditrichaceae</taxon>
        <taxon>Ceratodon</taxon>
    </lineage>
</organism>
<evidence type="ECO:0000313" key="3">
    <source>
        <dbReference type="EMBL" id="KAG0573962.1"/>
    </source>
</evidence>
<proteinExistence type="predicted"/>
<sequence length="73" mass="7764">METTAERETPAPVDPPTVDVSVASDGTGAQVATIAKSSRPRLPSSSSESTPQGCGTDYVSFRLQLPRLWRCRG</sequence>